<sequence>MITGWNYTGNCNQTWNGTGCTFRPYIYVHPITDADGTRAVFLNSAIGYLGYDRDNRYGIVYEDVEDLDPTGYMHNCTGMENFIGIEFQGCENMNVTNTWMNNTHEEKHFMRSKISVKKNSNGFLPFDYQYALSCMLYGKLAASDCNIYLLNVTNSTFANCTAYSPSGAANGGNWNLTGSGTCHNNFTSCLAYDSDTYDFYIDEGVHDNYFTNCTVNDSNMGFFCLSDNNNTFVDCISHNHTLYDFKFYRSVYNDIVRGYANDSTIGVYILCISDEDQSHHNSVTDMQKNPM</sequence>
<evidence type="ECO:0000313" key="1">
    <source>
        <dbReference type="EMBL" id="GAH25407.1"/>
    </source>
</evidence>
<gene>
    <name evidence="1" type="ORF">S03H2_02458</name>
</gene>
<dbReference type="InterPro" id="IPR011050">
    <property type="entry name" value="Pectin_lyase_fold/virulence"/>
</dbReference>
<dbReference type="InterPro" id="IPR012334">
    <property type="entry name" value="Pectin_lyas_fold"/>
</dbReference>
<protein>
    <recommendedName>
        <fullName evidence="2">Right handed beta helix domain-containing protein</fullName>
    </recommendedName>
</protein>
<comment type="caution">
    <text evidence="1">The sequence shown here is derived from an EMBL/GenBank/DDBJ whole genome shotgun (WGS) entry which is preliminary data.</text>
</comment>
<dbReference type="AlphaFoldDB" id="X1DYN7"/>
<accession>X1DYN7</accession>
<reference evidence="1" key="1">
    <citation type="journal article" date="2014" name="Front. Microbiol.">
        <title>High frequency of phylogenetically diverse reductive dehalogenase-homologous genes in deep subseafloor sedimentary metagenomes.</title>
        <authorList>
            <person name="Kawai M."/>
            <person name="Futagami T."/>
            <person name="Toyoda A."/>
            <person name="Takaki Y."/>
            <person name="Nishi S."/>
            <person name="Hori S."/>
            <person name="Arai W."/>
            <person name="Tsubouchi T."/>
            <person name="Morono Y."/>
            <person name="Uchiyama I."/>
            <person name="Ito T."/>
            <person name="Fujiyama A."/>
            <person name="Inagaki F."/>
            <person name="Takami H."/>
        </authorList>
    </citation>
    <scope>NUCLEOTIDE SEQUENCE</scope>
    <source>
        <strain evidence="1">Expedition CK06-06</strain>
    </source>
</reference>
<feature type="non-terminal residue" evidence="1">
    <location>
        <position position="291"/>
    </location>
</feature>
<dbReference type="EMBL" id="BARU01000822">
    <property type="protein sequence ID" value="GAH25407.1"/>
    <property type="molecule type" value="Genomic_DNA"/>
</dbReference>
<organism evidence="1">
    <name type="scientific">marine sediment metagenome</name>
    <dbReference type="NCBI Taxonomy" id="412755"/>
    <lineage>
        <taxon>unclassified sequences</taxon>
        <taxon>metagenomes</taxon>
        <taxon>ecological metagenomes</taxon>
    </lineage>
</organism>
<dbReference type="Gene3D" id="2.160.20.10">
    <property type="entry name" value="Single-stranded right-handed beta-helix, Pectin lyase-like"/>
    <property type="match status" value="1"/>
</dbReference>
<name>X1DYN7_9ZZZZ</name>
<proteinExistence type="predicted"/>
<evidence type="ECO:0008006" key="2">
    <source>
        <dbReference type="Google" id="ProtNLM"/>
    </source>
</evidence>
<dbReference type="SUPFAM" id="SSF51126">
    <property type="entry name" value="Pectin lyase-like"/>
    <property type="match status" value="1"/>
</dbReference>